<dbReference type="Gene3D" id="1.10.150.900">
    <property type="match status" value="1"/>
</dbReference>
<keyword evidence="7" id="KW-1185">Reference proteome</keyword>
<dbReference type="EMBL" id="BMAR01000016">
    <property type="protein sequence ID" value="GFR46954.1"/>
    <property type="molecule type" value="Genomic_DNA"/>
</dbReference>
<name>A0AAD3HMK9_9CHLO</name>
<keyword evidence="4" id="KW-0378">Hydrolase</keyword>
<reference evidence="6 7" key="1">
    <citation type="journal article" date="2021" name="Sci. Rep.">
        <title>Genome sequencing of the multicellular alga Astrephomene provides insights into convergent evolution of germ-soma differentiation.</title>
        <authorList>
            <person name="Yamashita S."/>
            <person name="Yamamoto K."/>
            <person name="Matsuzaki R."/>
            <person name="Suzuki S."/>
            <person name="Yamaguchi H."/>
            <person name="Hirooka S."/>
            <person name="Minakuchi Y."/>
            <person name="Miyagishima S."/>
            <person name="Kawachi M."/>
            <person name="Toyoda A."/>
            <person name="Nozaki H."/>
        </authorList>
    </citation>
    <scope>NUCLEOTIDE SEQUENCE [LARGE SCALE GENOMIC DNA]</scope>
    <source>
        <strain evidence="6 7">NIES-4017</strain>
    </source>
</reference>
<dbReference type="AlphaFoldDB" id="A0AAD3HMK9"/>
<dbReference type="GO" id="GO:0006508">
    <property type="term" value="P:proteolysis"/>
    <property type="evidence" value="ECO:0007669"/>
    <property type="project" value="UniProtKB-KW"/>
</dbReference>
<organism evidence="6 7">
    <name type="scientific">Astrephomene gubernaculifera</name>
    <dbReference type="NCBI Taxonomy" id="47775"/>
    <lineage>
        <taxon>Eukaryota</taxon>
        <taxon>Viridiplantae</taxon>
        <taxon>Chlorophyta</taxon>
        <taxon>core chlorophytes</taxon>
        <taxon>Chlorophyceae</taxon>
        <taxon>CS clade</taxon>
        <taxon>Chlamydomonadales</taxon>
        <taxon>Astrephomenaceae</taxon>
        <taxon>Astrephomene</taxon>
    </lineage>
</organism>
<evidence type="ECO:0000256" key="3">
    <source>
        <dbReference type="ARBA" id="ARBA00022723"/>
    </source>
</evidence>
<evidence type="ECO:0000256" key="5">
    <source>
        <dbReference type="ARBA" id="ARBA00022833"/>
    </source>
</evidence>
<accession>A0AAD3HMK9</accession>
<gene>
    <name evidence="6" type="ORF">Agub_g8604</name>
</gene>
<protein>
    <submittedName>
        <fullName evidence="6">Uncharacterized protein</fullName>
    </submittedName>
</protein>
<dbReference type="PANTHER" id="PTHR45962:SF1">
    <property type="entry name" value="N-FATTY-ACYL-AMINO ACID SYNTHASE_HYDROLASE PM20D1"/>
    <property type="match status" value="1"/>
</dbReference>
<proteinExistence type="inferred from homology"/>
<keyword evidence="2" id="KW-0645">Protease</keyword>
<feature type="non-terminal residue" evidence="6">
    <location>
        <position position="151"/>
    </location>
</feature>
<evidence type="ECO:0000256" key="4">
    <source>
        <dbReference type="ARBA" id="ARBA00022801"/>
    </source>
</evidence>
<dbReference type="GO" id="GO:0008233">
    <property type="term" value="F:peptidase activity"/>
    <property type="evidence" value="ECO:0007669"/>
    <property type="project" value="UniProtKB-KW"/>
</dbReference>
<evidence type="ECO:0000313" key="7">
    <source>
        <dbReference type="Proteomes" id="UP001054857"/>
    </source>
</evidence>
<comment type="similarity">
    <text evidence="1">Belongs to the peptidase M20A family.</text>
</comment>
<evidence type="ECO:0000256" key="2">
    <source>
        <dbReference type="ARBA" id="ARBA00022670"/>
    </source>
</evidence>
<dbReference type="InterPro" id="IPR047177">
    <property type="entry name" value="Pept_M20A"/>
</dbReference>
<keyword evidence="5" id="KW-0862">Zinc</keyword>
<evidence type="ECO:0000313" key="6">
    <source>
        <dbReference type="EMBL" id="GFR46954.1"/>
    </source>
</evidence>
<dbReference type="PANTHER" id="PTHR45962">
    <property type="entry name" value="N-FATTY-ACYL-AMINO ACID SYNTHASE/HYDROLASE PM20D1"/>
    <property type="match status" value="1"/>
</dbReference>
<keyword evidence="3" id="KW-0479">Metal-binding</keyword>
<dbReference type="GO" id="GO:0046872">
    <property type="term" value="F:metal ion binding"/>
    <property type="evidence" value="ECO:0007669"/>
    <property type="project" value="UniProtKB-KW"/>
</dbReference>
<sequence length="151" mass="16662">LPGSSPHSLAARVRRLAGWAGVAAEVRLDEGAMWPGSRVTSPRGRPFRLLRQAIQETWRKEGEPDVPVVPFMLSGATDSKHYANLTYGGVVLRFVPYGMNKTAGELGLIHGTNERIRASYFARAVCTYGRVFELFGSEERLEEQGEGEGRN</sequence>
<evidence type="ECO:0000256" key="1">
    <source>
        <dbReference type="ARBA" id="ARBA00006247"/>
    </source>
</evidence>
<dbReference type="Proteomes" id="UP001054857">
    <property type="component" value="Unassembled WGS sequence"/>
</dbReference>
<comment type="caution">
    <text evidence="6">The sequence shown here is derived from an EMBL/GenBank/DDBJ whole genome shotgun (WGS) entry which is preliminary data.</text>
</comment>
<dbReference type="SUPFAM" id="SSF53187">
    <property type="entry name" value="Zn-dependent exopeptidases"/>
    <property type="match status" value="1"/>
</dbReference>